<dbReference type="VEuPathDB" id="FungiDB:CXQ85_001484"/>
<dbReference type="InterPro" id="IPR003347">
    <property type="entry name" value="JmjC_dom"/>
</dbReference>
<dbReference type="InterPro" id="IPR014710">
    <property type="entry name" value="RmlC-like_jellyroll"/>
</dbReference>
<sequence length="531" mass="59633">MKRSLDQDSSVKKQALPVNGYNGFVVDGPEVAVARSSEGFYEKYVESRKPVKIIAPQLVPIDIGQFRLDRIVQALPEAENGLLQVERKHGLGFGSGKKRQEMRFGQIVEKLASGDDSYYLTTQYEKHEYAETAASAADEAANESEASDSPGTPEEGEIFDHHDDLEIHSGGDKSEDEDNEGGGFGDAVPYDGSESDDSIDLDNLRDDFDELDSGSEKAQDEDEEYVVPEHKLTQDEVDARISTLLQAPLTELYKKKEFPLVPEIFGPLIPQQINLWMGASRSSPKTAPDFTSPSKELLGRYVPKGNSSGLHHDHADNLYVLVQGKKRFTLYSPQDAEKLRTVGEIKRIFPNGLIDYKVNERARFWRPMRADGAMISEWAWWMLEKGDFSTYSKEQLEGMVDDEEPAVEGESDLDPPSFSTVPPVLAHLDEVPEESRQSLEEYANANFPGFLDLKKLEVWLEPGEMLYLPTGWFHEVTSLAEDGAESGAHVALNWWFVPPTGPRENPYPDGYWKEDFQKTLAGIRYQREQAV</sequence>
<organism evidence="3 4">
    <name type="scientific">Candidozyma haemuli</name>
    <dbReference type="NCBI Taxonomy" id="45357"/>
    <lineage>
        <taxon>Eukaryota</taxon>
        <taxon>Fungi</taxon>
        <taxon>Dikarya</taxon>
        <taxon>Ascomycota</taxon>
        <taxon>Saccharomycotina</taxon>
        <taxon>Pichiomycetes</taxon>
        <taxon>Metschnikowiaceae</taxon>
        <taxon>Candidozyma</taxon>
    </lineage>
</organism>
<evidence type="ECO:0000259" key="2">
    <source>
        <dbReference type="PROSITE" id="PS51184"/>
    </source>
</evidence>
<dbReference type="RefSeq" id="XP_025340123.1">
    <property type="nucleotide sequence ID" value="XM_025485192.1"/>
</dbReference>
<dbReference type="InterPro" id="IPR041667">
    <property type="entry name" value="Cupin_8"/>
</dbReference>
<feature type="compositionally biased region" description="Acidic residues" evidence="1">
    <location>
        <begin position="207"/>
        <end position="226"/>
    </location>
</feature>
<evidence type="ECO:0000313" key="4">
    <source>
        <dbReference type="Proteomes" id="UP000244309"/>
    </source>
</evidence>
<dbReference type="AlphaFoldDB" id="A0A2V1APK2"/>
<dbReference type="PANTHER" id="PTHR12461:SF100">
    <property type="entry name" value="JMJC DOMAIN-CONTAINING PROTEIN 4"/>
    <property type="match status" value="1"/>
</dbReference>
<dbReference type="PANTHER" id="PTHR12461">
    <property type="entry name" value="HYPOXIA-INDUCIBLE FACTOR 1 ALPHA INHIBITOR-RELATED"/>
    <property type="match status" value="1"/>
</dbReference>
<dbReference type="SUPFAM" id="SSF51197">
    <property type="entry name" value="Clavaminate synthase-like"/>
    <property type="match status" value="1"/>
</dbReference>
<dbReference type="PROSITE" id="PS51184">
    <property type="entry name" value="JMJC"/>
    <property type="match status" value="1"/>
</dbReference>
<accession>A0A2V1APK2</accession>
<dbReference type="OrthoDB" id="415358at2759"/>
<feature type="region of interest" description="Disordered" evidence="1">
    <location>
        <begin position="132"/>
        <end position="226"/>
    </location>
</feature>
<name>A0A2V1APK2_9ASCO</name>
<protein>
    <recommendedName>
        <fullName evidence="2">JmjC domain-containing protein</fullName>
    </recommendedName>
</protein>
<dbReference type="EMBL" id="PKFO01000001">
    <property type="protein sequence ID" value="PVH19183.1"/>
    <property type="molecule type" value="Genomic_DNA"/>
</dbReference>
<dbReference type="Pfam" id="PF13621">
    <property type="entry name" value="Cupin_8"/>
    <property type="match status" value="1"/>
</dbReference>
<keyword evidence="4" id="KW-1185">Reference proteome</keyword>
<dbReference type="Gene3D" id="2.60.120.10">
    <property type="entry name" value="Jelly Rolls"/>
    <property type="match status" value="2"/>
</dbReference>
<evidence type="ECO:0000256" key="1">
    <source>
        <dbReference type="SAM" id="MobiDB-lite"/>
    </source>
</evidence>
<dbReference type="STRING" id="45357.A0A2V1APK2"/>
<feature type="compositionally biased region" description="Basic and acidic residues" evidence="1">
    <location>
        <begin position="158"/>
        <end position="173"/>
    </location>
</feature>
<gene>
    <name evidence="3" type="ORF">CXQ85_001484</name>
</gene>
<dbReference type="GeneID" id="37006815"/>
<dbReference type="Proteomes" id="UP000244309">
    <property type="component" value="Unassembled WGS sequence"/>
</dbReference>
<proteinExistence type="predicted"/>
<comment type="caution">
    <text evidence="3">The sequence shown here is derived from an EMBL/GenBank/DDBJ whole genome shotgun (WGS) entry which is preliminary data.</text>
</comment>
<evidence type="ECO:0000313" key="3">
    <source>
        <dbReference type="EMBL" id="PVH19183.1"/>
    </source>
</evidence>
<reference evidence="3 4" key="1">
    <citation type="submission" date="2017-12" db="EMBL/GenBank/DDBJ databases">
        <title>Genome Sequence of a Multidrug-Resistant Candida haemulonii Isolate from a Patient with Chronic Leg Ulcers in Israel.</title>
        <authorList>
            <person name="Chow N.A."/>
            <person name="Gade L."/>
            <person name="Batra D."/>
            <person name="Rowe L.A."/>
            <person name="Ben-Ami R."/>
            <person name="Loparev V.N."/>
            <person name="Litvintseva A.P."/>
        </authorList>
    </citation>
    <scope>NUCLEOTIDE SEQUENCE [LARGE SCALE GENOMIC DNA]</scope>
    <source>
        <strain evidence="3 4">B11899</strain>
    </source>
</reference>
<feature type="domain" description="JmjC" evidence="2">
    <location>
        <begin position="247"/>
        <end position="513"/>
    </location>
</feature>